<dbReference type="OrthoDB" id="4951670at2"/>
<comment type="caution">
    <text evidence="2">The sequence shown here is derived from an EMBL/GenBank/DDBJ whole genome shotgun (WGS) entry which is preliminary data.</text>
</comment>
<dbReference type="Proteomes" id="UP000320643">
    <property type="component" value="Unassembled WGS sequence"/>
</dbReference>
<dbReference type="EMBL" id="VJVZ01000009">
    <property type="protein sequence ID" value="TRW23239.1"/>
    <property type="molecule type" value="Genomic_DNA"/>
</dbReference>
<gene>
    <name evidence="2" type="ORF">FMM05_13650</name>
</gene>
<evidence type="ECO:0000313" key="2">
    <source>
        <dbReference type="EMBL" id="TRW23239.1"/>
    </source>
</evidence>
<feature type="non-terminal residue" evidence="2">
    <location>
        <position position="82"/>
    </location>
</feature>
<organism evidence="2 3">
    <name type="scientific">Flavobacterium zepuense</name>
    <dbReference type="NCBI Taxonomy" id="2593302"/>
    <lineage>
        <taxon>Bacteria</taxon>
        <taxon>Pseudomonadati</taxon>
        <taxon>Bacteroidota</taxon>
        <taxon>Flavobacteriia</taxon>
        <taxon>Flavobacteriales</taxon>
        <taxon>Flavobacteriaceae</taxon>
        <taxon>Flavobacterium</taxon>
    </lineage>
</organism>
<evidence type="ECO:0000313" key="3">
    <source>
        <dbReference type="Proteomes" id="UP000320643"/>
    </source>
</evidence>
<reference evidence="2 3" key="1">
    <citation type="submission" date="2019-07" db="EMBL/GenBank/DDBJ databases">
        <title>Flavobacterium sp. nov., isolated from glacier ice.</title>
        <authorList>
            <person name="Liu Q."/>
            <person name="Xin Y.-H."/>
        </authorList>
    </citation>
    <scope>NUCLEOTIDE SEQUENCE [LARGE SCALE GENOMIC DNA]</scope>
    <source>
        <strain evidence="2 3">ZT4R6</strain>
    </source>
</reference>
<dbReference type="Pfam" id="PF14280">
    <property type="entry name" value="DUF4365"/>
    <property type="match status" value="1"/>
</dbReference>
<accession>A0A552UYE0</accession>
<sequence length="82" mass="9492">MDFNNCIFEKINMQLMPRYSNIERLGVIETDRIITKELGWIFREQPITDVGLDAIIEQVENGEPLGKFIALQIKTGEGNFYI</sequence>
<keyword evidence="3" id="KW-1185">Reference proteome</keyword>
<dbReference type="InterPro" id="IPR025375">
    <property type="entry name" value="DUF4365"/>
</dbReference>
<proteinExistence type="predicted"/>
<evidence type="ECO:0000259" key="1">
    <source>
        <dbReference type="Pfam" id="PF14280"/>
    </source>
</evidence>
<dbReference type="AlphaFoldDB" id="A0A552UYE0"/>
<protein>
    <submittedName>
        <fullName evidence="2">DUF4365 domain-containing protein</fullName>
    </submittedName>
</protein>
<feature type="domain" description="DUF4365" evidence="1">
    <location>
        <begin position="23"/>
        <end position="79"/>
    </location>
</feature>
<name>A0A552UYE0_9FLAO</name>